<sequence>MPRATERQSSRQNHYHQSPSTASNTSSNGYSFFSPIHQRLIDWEGRLRRWKFFRGTPRSTSSDPKSIKAFNPIPLESVHSNNNNFPRKRPTELPVGSFTCPIPRRNMNLQGGWRPRVINTEPDRPLLSEDEMNRRYQEIQELSGVIEIGPQRYDAIKIESLILKSELGSGACGSVTKRVLDNRFIAVKEMRKSDKIQETKRILTDLQVIRKSNDCPYIVSCYGYIITLDYVYICMEMMAMCLEKLYKQHLMPRNKHIPEEILGRVTVNVTYALKYLKDQHEIIHRDVKPSNILIDWNGNIKLCDFGIAGQLIDSMASTQSVGCTAYLSPERLKGGHQYDVRADIWSLGITLIELAMFQYPYKFETPFGLMVAITDCPAPRLPEGFSLNMRNFVDKCLEKDPDKRPKYNILVKDAWFVENERLDVDVGGWLEENLSCEDGE</sequence>
<dbReference type="Proteomes" id="UP000887576">
    <property type="component" value="Unplaced"/>
</dbReference>
<protein>
    <submittedName>
        <fullName evidence="2">Protein kinase domain-containing protein</fullName>
    </submittedName>
</protein>
<proteinExistence type="predicted"/>
<accession>A0AC34Q914</accession>
<reference evidence="2" key="1">
    <citation type="submission" date="2022-11" db="UniProtKB">
        <authorList>
            <consortium name="WormBaseParasite"/>
        </authorList>
    </citation>
    <scope>IDENTIFICATION</scope>
</reference>
<dbReference type="WBParaSite" id="JU765_v2.g14033.t1">
    <property type="protein sequence ID" value="JU765_v2.g14033.t1"/>
    <property type="gene ID" value="JU765_v2.g14033"/>
</dbReference>
<evidence type="ECO:0000313" key="1">
    <source>
        <dbReference type="Proteomes" id="UP000887576"/>
    </source>
</evidence>
<organism evidence="1 2">
    <name type="scientific">Panagrolaimus sp. JU765</name>
    <dbReference type="NCBI Taxonomy" id="591449"/>
    <lineage>
        <taxon>Eukaryota</taxon>
        <taxon>Metazoa</taxon>
        <taxon>Ecdysozoa</taxon>
        <taxon>Nematoda</taxon>
        <taxon>Chromadorea</taxon>
        <taxon>Rhabditida</taxon>
        <taxon>Tylenchina</taxon>
        <taxon>Panagrolaimomorpha</taxon>
        <taxon>Panagrolaimoidea</taxon>
        <taxon>Panagrolaimidae</taxon>
        <taxon>Panagrolaimus</taxon>
    </lineage>
</organism>
<name>A0AC34Q914_9BILA</name>
<evidence type="ECO:0000313" key="2">
    <source>
        <dbReference type="WBParaSite" id="JU765_v2.g14033.t1"/>
    </source>
</evidence>